<gene>
    <name evidence="3" type="ORF">Tco_1055393</name>
</gene>
<dbReference type="PANTHER" id="PTHR45686:SF4">
    <property type="entry name" value="ADP-RIBOSYLATION FACTOR GTPASE ACTIVATING PROTEIN 3, ISOFORM H"/>
    <property type="match status" value="1"/>
</dbReference>
<sequence>MDLCIAEGDLKEFSDIGAWYAKEDCAQYDKKSSNPKALFPCVKTIANPNALIVGDDRFHFIKEQVENRVTELYFVNTEYQLADIFTKALCRERIEFLIDKLGMGSFTPETLKELADEAEEYWWLYAHVYQHFFVARMDMVVDCKPGEAHNQVIIPITAYFKTLKKVIVSIECLLQFMGAESEQGLKDALASDMDAQCCRGLPAELAAKLKKSYFELAGVSLMDIAVVNQFRFMDTRSSEDAGLMAYGGNNHADVFFNQDGWTDGGKIEAKYTSRPAELYK</sequence>
<comment type="caution">
    <text evidence="3">The sequence shown here is derived from an EMBL/GenBank/DDBJ whole genome shotgun (WGS) entry which is preliminary data.</text>
</comment>
<keyword evidence="4" id="KW-1185">Reference proteome</keyword>
<reference evidence="3" key="2">
    <citation type="submission" date="2022-01" db="EMBL/GenBank/DDBJ databases">
        <authorList>
            <person name="Yamashiro T."/>
            <person name="Shiraishi A."/>
            <person name="Satake H."/>
            <person name="Nakayama K."/>
        </authorList>
    </citation>
    <scope>NUCLEOTIDE SEQUENCE</scope>
</reference>
<evidence type="ECO:0000313" key="3">
    <source>
        <dbReference type="EMBL" id="GJT81051.1"/>
    </source>
</evidence>
<dbReference type="EMBL" id="BQNB010019048">
    <property type="protein sequence ID" value="GJT81051.1"/>
    <property type="molecule type" value="Genomic_DNA"/>
</dbReference>
<name>A0ABQ5GZJ7_9ASTR</name>
<evidence type="ECO:0000313" key="4">
    <source>
        <dbReference type="Proteomes" id="UP001151760"/>
    </source>
</evidence>
<keyword evidence="2" id="KW-0862">Zinc</keyword>
<accession>A0ABQ5GZJ7</accession>
<evidence type="ECO:0008006" key="5">
    <source>
        <dbReference type="Google" id="ProtNLM"/>
    </source>
</evidence>
<keyword evidence="1" id="KW-0479">Metal-binding</keyword>
<protein>
    <recommendedName>
        <fullName evidence="5">Restriction endonuclease</fullName>
    </recommendedName>
</protein>
<dbReference type="Proteomes" id="UP001151760">
    <property type="component" value="Unassembled WGS sequence"/>
</dbReference>
<reference evidence="3" key="1">
    <citation type="journal article" date="2022" name="Int. J. Mol. Sci.">
        <title>Draft Genome of Tanacetum Coccineum: Genomic Comparison of Closely Related Tanacetum-Family Plants.</title>
        <authorList>
            <person name="Yamashiro T."/>
            <person name="Shiraishi A."/>
            <person name="Nakayama K."/>
            <person name="Satake H."/>
        </authorList>
    </citation>
    <scope>NUCLEOTIDE SEQUENCE</scope>
</reference>
<organism evidence="3 4">
    <name type="scientific">Tanacetum coccineum</name>
    <dbReference type="NCBI Taxonomy" id="301880"/>
    <lineage>
        <taxon>Eukaryota</taxon>
        <taxon>Viridiplantae</taxon>
        <taxon>Streptophyta</taxon>
        <taxon>Embryophyta</taxon>
        <taxon>Tracheophyta</taxon>
        <taxon>Spermatophyta</taxon>
        <taxon>Magnoliopsida</taxon>
        <taxon>eudicotyledons</taxon>
        <taxon>Gunneridae</taxon>
        <taxon>Pentapetalae</taxon>
        <taxon>asterids</taxon>
        <taxon>campanulids</taxon>
        <taxon>Asterales</taxon>
        <taxon>Asteraceae</taxon>
        <taxon>Asteroideae</taxon>
        <taxon>Anthemideae</taxon>
        <taxon>Anthemidinae</taxon>
        <taxon>Tanacetum</taxon>
    </lineage>
</organism>
<evidence type="ECO:0000256" key="1">
    <source>
        <dbReference type="ARBA" id="ARBA00022723"/>
    </source>
</evidence>
<evidence type="ECO:0000256" key="2">
    <source>
        <dbReference type="ARBA" id="ARBA00022833"/>
    </source>
</evidence>
<proteinExistence type="predicted"/>
<dbReference type="PANTHER" id="PTHR45686">
    <property type="entry name" value="ADP-RIBOSYLATION FACTOR GTPASE ACTIVATING PROTEIN 3, ISOFORM H-RELATED"/>
    <property type="match status" value="1"/>
</dbReference>